<evidence type="ECO:0000259" key="8">
    <source>
        <dbReference type="PROSITE" id="PS50975"/>
    </source>
</evidence>
<evidence type="ECO:0000256" key="5">
    <source>
        <dbReference type="ARBA" id="ARBA00049274"/>
    </source>
</evidence>
<name>A0A4Z1T9K2_GIAMU</name>
<organism evidence="9 10">
    <name type="scientific">Giardia muris</name>
    <dbReference type="NCBI Taxonomy" id="5742"/>
    <lineage>
        <taxon>Eukaryota</taxon>
        <taxon>Metamonada</taxon>
        <taxon>Diplomonadida</taxon>
        <taxon>Hexamitidae</taxon>
        <taxon>Giardiinae</taxon>
        <taxon>Giardia</taxon>
    </lineage>
</organism>
<evidence type="ECO:0000256" key="4">
    <source>
        <dbReference type="ARBA" id="ARBA00041448"/>
    </source>
</evidence>
<dbReference type="AlphaFoldDB" id="A0A4Z1T9K2"/>
<dbReference type="Gene3D" id="3.30.470.20">
    <property type="entry name" value="ATP-grasp fold, B domain"/>
    <property type="match status" value="1"/>
</dbReference>
<dbReference type="Proteomes" id="UP000315496">
    <property type="component" value="Chromosome 2"/>
</dbReference>
<dbReference type="GO" id="GO:0000226">
    <property type="term" value="P:microtubule cytoskeleton organization"/>
    <property type="evidence" value="ECO:0007669"/>
    <property type="project" value="TreeGrafter"/>
</dbReference>
<comment type="catalytic activity">
    <reaction evidence="5">
        <text>L-glutamyl-[protein] + L-glutamate + ATP = gamma-L-glutamyl-L-glutamyl-[protein] + ADP + phosphate + H(+)</text>
        <dbReference type="Rhea" id="RHEA:60144"/>
        <dbReference type="Rhea" id="RHEA-COMP:10208"/>
        <dbReference type="Rhea" id="RHEA-COMP:15517"/>
        <dbReference type="ChEBI" id="CHEBI:15378"/>
        <dbReference type="ChEBI" id="CHEBI:29973"/>
        <dbReference type="ChEBI" id="CHEBI:29985"/>
        <dbReference type="ChEBI" id="CHEBI:30616"/>
        <dbReference type="ChEBI" id="CHEBI:43474"/>
        <dbReference type="ChEBI" id="CHEBI:143622"/>
        <dbReference type="ChEBI" id="CHEBI:456216"/>
    </reaction>
    <physiologicalReaction direction="left-to-right" evidence="5">
        <dbReference type="Rhea" id="RHEA:60145"/>
    </physiologicalReaction>
</comment>
<evidence type="ECO:0000313" key="10">
    <source>
        <dbReference type="Proteomes" id="UP000315496"/>
    </source>
</evidence>
<feature type="region of interest" description="Disordered" evidence="7">
    <location>
        <begin position="303"/>
        <end position="331"/>
    </location>
</feature>
<dbReference type="InterPro" id="IPR011761">
    <property type="entry name" value="ATP-grasp"/>
</dbReference>
<feature type="domain" description="ATP-grasp" evidence="8">
    <location>
        <begin position="421"/>
        <end position="469"/>
    </location>
</feature>
<dbReference type="GO" id="GO:0046872">
    <property type="term" value="F:metal ion binding"/>
    <property type="evidence" value="ECO:0007669"/>
    <property type="project" value="InterPro"/>
</dbReference>
<feature type="region of interest" description="Disordered" evidence="7">
    <location>
        <begin position="547"/>
        <end position="569"/>
    </location>
</feature>
<dbReference type="PROSITE" id="PS51221">
    <property type="entry name" value="TTL"/>
    <property type="match status" value="1"/>
</dbReference>
<evidence type="ECO:0000256" key="1">
    <source>
        <dbReference type="ARBA" id="ARBA00022598"/>
    </source>
</evidence>
<dbReference type="GO" id="GO:0070740">
    <property type="term" value="F:tubulin-glutamic acid ligase activity"/>
    <property type="evidence" value="ECO:0007669"/>
    <property type="project" value="TreeGrafter"/>
</dbReference>
<evidence type="ECO:0000256" key="2">
    <source>
        <dbReference type="ARBA" id="ARBA00022741"/>
    </source>
</evidence>
<dbReference type="OrthoDB" id="202825at2759"/>
<proteinExistence type="predicted"/>
<keyword evidence="2 6" id="KW-0547">Nucleotide-binding</keyword>
<dbReference type="VEuPathDB" id="GiardiaDB:GMRT_11954"/>
<dbReference type="PANTHER" id="PTHR12241:SF145">
    <property type="entry name" value="TUBULIN POLYGLUTAMYLASE TTLL5"/>
    <property type="match status" value="1"/>
</dbReference>
<accession>A0A4Z1T9K2</accession>
<gene>
    <name evidence="9" type="ORF">GMRT_11954</name>
</gene>
<evidence type="ECO:0000256" key="3">
    <source>
        <dbReference type="ARBA" id="ARBA00022840"/>
    </source>
</evidence>
<dbReference type="EMBL" id="VDLU01000002">
    <property type="protein sequence ID" value="TNJ29211.1"/>
    <property type="molecule type" value="Genomic_DNA"/>
</dbReference>
<keyword evidence="10" id="KW-1185">Reference proteome</keyword>
<dbReference type="GO" id="GO:0036064">
    <property type="term" value="C:ciliary basal body"/>
    <property type="evidence" value="ECO:0007669"/>
    <property type="project" value="TreeGrafter"/>
</dbReference>
<dbReference type="SUPFAM" id="SSF56059">
    <property type="entry name" value="Glutathione synthetase ATP-binding domain-like"/>
    <property type="match status" value="1"/>
</dbReference>
<evidence type="ECO:0000256" key="7">
    <source>
        <dbReference type="SAM" id="MobiDB-lite"/>
    </source>
</evidence>
<evidence type="ECO:0000256" key="6">
    <source>
        <dbReference type="PROSITE-ProRule" id="PRU00409"/>
    </source>
</evidence>
<dbReference type="PROSITE" id="PS50975">
    <property type="entry name" value="ATP_GRASP"/>
    <property type="match status" value="1"/>
</dbReference>
<dbReference type="Pfam" id="PF03133">
    <property type="entry name" value="TTL"/>
    <property type="match status" value="2"/>
</dbReference>
<sequence>MQQPIQNTTLSPGEVRKRVQMRTGERGDVRVAPSRFPSLGYYYWFLGNHEHTEILPHAKPIVRYAGPTTRAVRRTFADAGFIPGPKNCKKFNVCWGSPKGIGFYATLMPGQVCNQMPGSNAMGRKDKLSEYIVAAQSRVGRDIYGFVPKTYILPQACDIAARDMSSNPGVFYIYKPALGARGEGIRLLSAGDTVPNDKPAVLQQYISDPLLVNGFKFDLRIYVLITSTDPLIFYIYNEGLGRFATRRYRAPTLKNKNLKRMHLTNFSINATSDTFVNPDSGKQSAVKKKSAIQEKVERIRQIIDDPQGIPDTDKSDSSYASDGDDGADQNDDECLFENFPSKWKASELFQYLDQHWEYFDNDDPQCVTRGAGTPGNGVVQQRIFDGICDVIIKTIIACEPNFYSLGHRARTATAYPRLNFGIYGVDIMLRRNGSPVLIEVNSSPATGTSTRLDIDIKYPLIAEALNTIGIPVEKRTEFDIITPTTLSEEEKRVRSVRERNQFLQMRAKTAGDAISGRTPLRPSRNNLDRDLYLSAGTVPNLQYALNGSEPPTPVSQASSERPITSASVTRGSICSDERLPFNELPFGTTQQSFHVEDFILVDRQGNVRYALPSDATLQFSELERRICMQISDEAPRCGSFIRLFPTRNSATYMQYFEHRRYNTVLAMAYVCSGEAWRDLL</sequence>
<dbReference type="InterPro" id="IPR004344">
    <property type="entry name" value="TTL/TTLL_fam"/>
</dbReference>
<protein>
    <recommendedName>
        <fullName evidence="4">Tubulin--tyrosine ligase-like protein 5</fullName>
    </recommendedName>
</protein>
<dbReference type="GO" id="GO:0005524">
    <property type="term" value="F:ATP binding"/>
    <property type="evidence" value="ECO:0007669"/>
    <property type="project" value="UniProtKB-UniRule"/>
</dbReference>
<evidence type="ECO:0000313" key="9">
    <source>
        <dbReference type="EMBL" id="TNJ29211.1"/>
    </source>
</evidence>
<keyword evidence="3 6" id="KW-0067">ATP-binding</keyword>
<dbReference type="PANTHER" id="PTHR12241">
    <property type="entry name" value="TUBULIN POLYGLUTAMYLASE"/>
    <property type="match status" value="1"/>
</dbReference>
<feature type="compositionally biased region" description="Polar residues" evidence="7">
    <location>
        <begin position="554"/>
        <end position="569"/>
    </location>
</feature>
<keyword evidence="1 9" id="KW-0436">Ligase</keyword>
<feature type="compositionally biased region" description="Acidic residues" evidence="7">
    <location>
        <begin position="322"/>
        <end position="331"/>
    </location>
</feature>
<dbReference type="GO" id="GO:0015631">
    <property type="term" value="F:tubulin binding"/>
    <property type="evidence" value="ECO:0007669"/>
    <property type="project" value="TreeGrafter"/>
</dbReference>
<comment type="caution">
    <text evidence="9">The sequence shown here is derived from an EMBL/GenBank/DDBJ whole genome shotgun (WGS) entry which is preliminary data.</text>
</comment>
<reference evidence="9 10" key="1">
    <citation type="submission" date="2019-05" db="EMBL/GenBank/DDBJ databases">
        <title>The compact genome of Giardia muris reveals important steps in the evolution of intestinal protozoan parasites.</title>
        <authorList>
            <person name="Xu F."/>
            <person name="Jimenez-Gonzalez A."/>
            <person name="Einarsson E."/>
            <person name="Astvaldsson A."/>
            <person name="Peirasmaki D."/>
            <person name="Eckmann L."/>
            <person name="Andersson J.O."/>
            <person name="Svard S.G."/>
            <person name="Jerlstrom-Hultqvist J."/>
        </authorList>
    </citation>
    <scope>NUCLEOTIDE SEQUENCE [LARGE SCALE GENOMIC DNA]</scope>
    <source>
        <strain evidence="9 10">Roberts-Thomson</strain>
    </source>
</reference>